<dbReference type="Pfam" id="PF13639">
    <property type="entry name" value="zf-RING_2"/>
    <property type="match status" value="1"/>
</dbReference>
<dbReference type="GO" id="GO:0005634">
    <property type="term" value="C:nucleus"/>
    <property type="evidence" value="ECO:0007669"/>
    <property type="project" value="TreeGrafter"/>
</dbReference>
<feature type="transmembrane region" description="Helical" evidence="6">
    <location>
        <begin position="316"/>
        <end position="333"/>
    </location>
</feature>
<dbReference type="InterPro" id="IPR001841">
    <property type="entry name" value="Znf_RING"/>
</dbReference>
<comment type="caution">
    <text evidence="8">The sequence shown here is derived from an EMBL/GenBank/DDBJ whole genome shotgun (WGS) entry which is preliminary data.</text>
</comment>
<keyword evidence="9" id="KW-1185">Reference proteome</keyword>
<feature type="domain" description="RING-type" evidence="7">
    <location>
        <begin position="479"/>
        <end position="571"/>
    </location>
</feature>
<keyword evidence="6" id="KW-0472">Membrane</keyword>
<evidence type="ECO:0000313" key="9">
    <source>
        <dbReference type="Proteomes" id="UP000772434"/>
    </source>
</evidence>
<feature type="transmembrane region" description="Helical" evidence="6">
    <location>
        <begin position="340"/>
        <end position="358"/>
    </location>
</feature>
<feature type="transmembrane region" description="Helical" evidence="6">
    <location>
        <begin position="284"/>
        <end position="304"/>
    </location>
</feature>
<organism evidence="8 9">
    <name type="scientific">Rhodocollybia butyracea</name>
    <dbReference type="NCBI Taxonomy" id="206335"/>
    <lineage>
        <taxon>Eukaryota</taxon>
        <taxon>Fungi</taxon>
        <taxon>Dikarya</taxon>
        <taxon>Basidiomycota</taxon>
        <taxon>Agaricomycotina</taxon>
        <taxon>Agaricomycetes</taxon>
        <taxon>Agaricomycetidae</taxon>
        <taxon>Agaricales</taxon>
        <taxon>Marasmiineae</taxon>
        <taxon>Omphalotaceae</taxon>
        <taxon>Rhodocollybia</taxon>
    </lineage>
</organism>
<reference evidence="8" key="1">
    <citation type="submission" date="2020-11" db="EMBL/GenBank/DDBJ databases">
        <authorList>
            <consortium name="DOE Joint Genome Institute"/>
            <person name="Ahrendt S."/>
            <person name="Riley R."/>
            <person name="Andreopoulos W."/>
            <person name="Labutti K."/>
            <person name="Pangilinan J."/>
            <person name="Ruiz-Duenas F.J."/>
            <person name="Barrasa J.M."/>
            <person name="Sanchez-Garcia M."/>
            <person name="Camarero S."/>
            <person name="Miyauchi S."/>
            <person name="Serrano A."/>
            <person name="Linde D."/>
            <person name="Babiker R."/>
            <person name="Drula E."/>
            <person name="Ayuso-Fernandez I."/>
            <person name="Pacheco R."/>
            <person name="Padilla G."/>
            <person name="Ferreira P."/>
            <person name="Barriuso J."/>
            <person name="Kellner H."/>
            <person name="Castanera R."/>
            <person name="Alfaro M."/>
            <person name="Ramirez L."/>
            <person name="Pisabarro A.G."/>
            <person name="Kuo A."/>
            <person name="Tritt A."/>
            <person name="Lipzen A."/>
            <person name="He G."/>
            <person name="Yan M."/>
            <person name="Ng V."/>
            <person name="Cullen D."/>
            <person name="Martin F."/>
            <person name="Rosso M.-N."/>
            <person name="Henrissat B."/>
            <person name="Hibbett D."/>
            <person name="Martinez A.T."/>
            <person name="Grigoriev I.V."/>
        </authorList>
    </citation>
    <scope>NUCLEOTIDE SEQUENCE</scope>
    <source>
        <strain evidence="8">AH 40177</strain>
    </source>
</reference>
<feature type="region of interest" description="Disordered" evidence="5">
    <location>
        <begin position="435"/>
        <end position="459"/>
    </location>
</feature>
<dbReference type="SUPFAM" id="SSF57850">
    <property type="entry name" value="RING/U-box"/>
    <property type="match status" value="1"/>
</dbReference>
<keyword evidence="1" id="KW-0479">Metal-binding</keyword>
<dbReference type="InterPro" id="IPR051834">
    <property type="entry name" value="RING_finger_E3_ligase"/>
</dbReference>
<evidence type="ECO:0000256" key="2">
    <source>
        <dbReference type="ARBA" id="ARBA00022771"/>
    </source>
</evidence>
<evidence type="ECO:0000256" key="3">
    <source>
        <dbReference type="ARBA" id="ARBA00022833"/>
    </source>
</evidence>
<dbReference type="GO" id="GO:0061630">
    <property type="term" value="F:ubiquitin protein ligase activity"/>
    <property type="evidence" value="ECO:0007669"/>
    <property type="project" value="TreeGrafter"/>
</dbReference>
<dbReference type="OrthoDB" id="8062037at2759"/>
<evidence type="ECO:0000256" key="6">
    <source>
        <dbReference type="SAM" id="Phobius"/>
    </source>
</evidence>
<dbReference type="PROSITE" id="PS50089">
    <property type="entry name" value="ZF_RING_2"/>
    <property type="match status" value="1"/>
</dbReference>
<dbReference type="GO" id="GO:0008270">
    <property type="term" value="F:zinc ion binding"/>
    <property type="evidence" value="ECO:0007669"/>
    <property type="project" value="UniProtKB-KW"/>
</dbReference>
<evidence type="ECO:0000256" key="1">
    <source>
        <dbReference type="ARBA" id="ARBA00022723"/>
    </source>
</evidence>
<feature type="transmembrane region" description="Helical" evidence="6">
    <location>
        <begin position="151"/>
        <end position="177"/>
    </location>
</feature>
<feature type="compositionally biased region" description="Low complexity" evidence="5">
    <location>
        <begin position="258"/>
        <end position="273"/>
    </location>
</feature>
<accession>A0A9P5P1P0</accession>
<keyword evidence="6" id="KW-0812">Transmembrane</keyword>
<dbReference type="PANTHER" id="PTHR45931:SF3">
    <property type="entry name" value="RING ZINC FINGER-CONTAINING PROTEIN"/>
    <property type="match status" value="1"/>
</dbReference>
<name>A0A9P5P1P0_9AGAR</name>
<feature type="compositionally biased region" description="Basic and acidic residues" evidence="5">
    <location>
        <begin position="247"/>
        <end position="256"/>
    </location>
</feature>
<dbReference type="GO" id="GO:0006511">
    <property type="term" value="P:ubiquitin-dependent protein catabolic process"/>
    <property type="evidence" value="ECO:0007669"/>
    <property type="project" value="TreeGrafter"/>
</dbReference>
<dbReference type="Gene3D" id="3.30.40.10">
    <property type="entry name" value="Zinc/RING finger domain, C3HC4 (zinc finger)"/>
    <property type="match status" value="1"/>
</dbReference>
<sequence>MSASNSKHVSGGSLRRTRSAGDDPSSINIDVANSSSEPPHISGDNASSSTVITIPKEISDGPRSAGPTFNIYAIPESQENENNPANPSLPRTPPAVILNTAPAPPPPLVTQTNTIPTQPPQGPAFSTNRSTITKLFLFFGYGPGASRTRRVLVSFIWTIAWGFAQMVAIVAILASSASKPSPTVSGANEWTACDRPLGLWSCFWLVRIIMSFVLGYWGWTRDKSGTPQDAEARPNERPQNAPVGHLANREPPDHAHSRQSSSSSTTSPQSQSTHVRHTTTFRRLSLFSSFFSLTWFLTAHILIYTSLKTCRFSSPHIWWLVFGILCITYIMILEVILLGLVVFLFAPVILLVWNIFLLCIGRHPLQNPHMIKPDIGKLPKSLVDRIPLVMYIPPPPDAPPREGPIQVPESVYSYPPKPPLKTPNKKRFKFIRFKKPSKSVQQSAGGNESDKTTETGSWENNWATEGYPFVVLEDNRAACAICLLDFEEPKRLNPISGTQVDEGASKPKAEEVTTQTVEVISEEQREPEELQLADAGEGAQPLRLLTCGHVFHKTCLDPWLTDVSGRCPVCQRAVEIPESGKKKKGRQRQG</sequence>
<keyword evidence="2 4" id="KW-0863">Zinc-finger</keyword>
<dbReference type="SMART" id="SM00184">
    <property type="entry name" value="RING"/>
    <property type="match status" value="1"/>
</dbReference>
<evidence type="ECO:0000259" key="7">
    <source>
        <dbReference type="PROSITE" id="PS50089"/>
    </source>
</evidence>
<feature type="region of interest" description="Disordered" evidence="5">
    <location>
        <begin position="1"/>
        <end position="50"/>
    </location>
</feature>
<dbReference type="Proteomes" id="UP000772434">
    <property type="component" value="Unassembled WGS sequence"/>
</dbReference>
<feature type="region of interest" description="Disordered" evidence="5">
    <location>
        <begin position="225"/>
        <end position="275"/>
    </location>
</feature>
<evidence type="ECO:0000256" key="4">
    <source>
        <dbReference type="PROSITE-ProRule" id="PRU00175"/>
    </source>
</evidence>
<dbReference type="PANTHER" id="PTHR45931">
    <property type="entry name" value="SI:CH211-59O9.10"/>
    <property type="match status" value="1"/>
</dbReference>
<dbReference type="CDD" id="cd16448">
    <property type="entry name" value="RING-H2"/>
    <property type="match status" value="1"/>
</dbReference>
<feature type="transmembrane region" description="Helical" evidence="6">
    <location>
        <begin position="197"/>
        <end position="219"/>
    </location>
</feature>
<gene>
    <name evidence="8" type="ORF">BDP27DRAFT_926620</name>
</gene>
<dbReference type="AlphaFoldDB" id="A0A9P5P1P0"/>
<evidence type="ECO:0000313" key="8">
    <source>
        <dbReference type="EMBL" id="KAF9027795.1"/>
    </source>
</evidence>
<keyword evidence="6" id="KW-1133">Transmembrane helix</keyword>
<protein>
    <recommendedName>
        <fullName evidence="7">RING-type domain-containing protein</fullName>
    </recommendedName>
</protein>
<proteinExistence type="predicted"/>
<evidence type="ECO:0000256" key="5">
    <source>
        <dbReference type="SAM" id="MobiDB-lite"/>
    </source>
</evidence>
<feature type="compositionally biased region" description="Polar residues" evidence="5">
    <location>
        <begin position="25"/>
        <end position="37"/>
    </location>
</feature>
<dbReference type="InterPro" id="IPR013083">
    <property type="entry name" value="Znf_RING/FYVE/PHD"/>
</dbReference>
<keyword evidence="3" id="KW-0862">Zinc</keyword>
<dbReference type="EMBL" id="JADNRY010000757">
    <property type="protein sequence ID" value="KAF9027795.1"/>
    <property type="molecule type" value="Genomic_DNA"/>
</dbReference>
<feature type="compositionally biased region" description="Basic and acidic residues" evidence="5">
    <location>
        <begin position="225"/>
        <end position="236"/>
    </location>
</feature>